<keyword evidence="1" id="KW-0472">Membrane</keyword>
<protein>
    <submittedName>
        <fullName evidence="2">Uncharacterized protein</fullName>
    </submittedName>
</protein>
<evidence type="ECO:0000313" key="2">
    <source>
        <dbReference type="EMBL" id="RFA06508.1"/>
    </source>
</evidence>
<keyword evidence="1" id="KW-1133">Transmembrane helix</keyword>
<feature type="transmembrane region" description="Helical" evidence="1">
    <location>
        <begin position="12"/>
        <end position="29"/>
    </location>
</feature>
<evidence type="ECO:0000313" key="3">
    <source>
        <dbReference type="Proteomes" id="UP000256486"/>
    </source>
</evidence>
<gene>
    <name evidence="2" type="ORF">B7R54_19270</name>
</gene>
<feature type="transmembrane region" description="Helical" evidence="1">
    <location>
        <begin position="35"/>
        <end position="54"/>
    </location>
</feature>
<dbReference type="AlphaFoldDB" id="A0A3E0VAK7"/>
<keyword evidence="3" id="KW-1185">Reference proteome</keyword>
<organism evidence="2 3">
    <name type="scientific">Subtercola boreus</name>
    <dbReference type="NCBI Taxonomy" id="120213"/>
    <lineage>
        <taxon>Bacteria</taxon>
        <taxon>Bacillati</taxon>
        <taxon>Actinomycetota</taxon>
        <taxon>Actinomycetes</taxon>
        <taxon>Micrococcales</taxon>
        <taxon>Microbacteriaceae</taxon>
        <taxon>Subtercola</taxon>
    </lineage>
</organism>
<keyword evidence="1" id="KW-0812">Transmembrane</keyword>
<sequence>MAKRRRGTYGPIIRPAIVMIAALVAALIIGQGPWLPIALVVAVLAATFVVLAVIQNIPGKRK</sequence>
<dbReference type="EMBL" id="NBWZ01000002">
    <property type="protein sequence ID" value="RFA06508.1"/>
    <property type="molecule type" value="Genomic_DNA"/>
</dbReference>
<comment type="caution">
    <text evidence="2">The sequence shown here is derived from an EMBL/GenBank/DDBJ whole genome shotgun (WGS) entry which is preliminary data.</text>
</comment>
<name>A0A3E0VAK7_9MICO</name>
<accession>A0A3E0VAK7</accession>
<evidence type="ECO:0000256" key="1">
    <source>
        <dbReference type="SAM" id="Phobius"/>
    </source>
</evidence>
<dbReference type="Proteomes" id="UP000256486">
    <property type="component" value="Unassembled WGS sequence"/>
</dbReference>
<reference evidence="2 3" key="1">
    <citation type="submission" date="2017-04" db="EMBL/GenBank/DDBJ databases">
        <title>Comparative genome analysis of Subtercola boreus.</title>
        <authorList>
            <person name="Cho Y.-J."/>
            <person name="Cho A."/>
            <person name="Kim O.-S."/>
            <person name="Lee J.-I."/>
        </authorList>
    </citation>
    <scope>NUCLEOTIDE SEQUENCE [LARGE SCALE GENOMIC DNA]</scope>
    <source>
        <strain evidence="2 3">K300</strain>
    </source>
</reference>
<proteinExistence type="predicted"/>